<evidence type="ECO:0000256" key="1">
    <source>
        <dbReference type="SAM" id="MobiDB-lite"/>
    </source>
</evidence>
<evidence type="ECO:0008006" key="5">
    <source>
        <dbReference type="Google" id="ProtNLM"/>
    </source>
</evidence>
<dbReference type="AlphaFoldDB" id="A0A2S9YGI4"/>
<evidence type="ECO:0000256" key="2">
    <source>
        <dbReference type="SAM" id="SignalP"/>
    </source>
</evidence>
<feature type="signal peptide" evidence="2">
    <location>
        <begin position="1"/>
        <end position="28"/>
    </location>
</feature>
<proteinExistence type="predicted"/>
<name>A0A2S9YGI4_9BACT</name>
<sequence length="298" mass="30848">MRTRLTTPLILGLSLSCFGLVACGDSVADTGAEDDTTGDGDTDSGTDTDTGDGDGDPGDGDGDPGDGDGDPGDGDGDTGDGDGDTGDGDGDTGDGDGDSGCQVWEITYDLEGSIFEISDTPAGEGDQVNTLTMPYDADDHVGPGSFVLRFRDVGGEPGDMAYMYSYDMIMNFVVGGAVTVTTDLQNNAGPEECGITSAPINGTSVAWDPLAIVDHHSMGTILCEGFLCGLGGFQDGVPEDFDETTNHPLEPFEFSDDFTTFNMPTVVVQMDSDSTTTWTFEGTEASRELVNADACLCE</sequence>
<keyword evidence="2" id="KW-0732">Signal</keyword>
<keyword evidence="4" id="KW-1185">Reference proteome</keyword>
<evidence type="ECO:0000313" key="4">
    <source>
        <dbReference type="Proteomes" id="UP000237968"/>
    </source>
</evidence>
<dbReference type="RefSeq" id="WP_106390430.1">
    <property type="nucleotide sequence ID" value="NZ_PVNK01000055.1"/>
</dbReference>
<organism evidence="3 4">
    <name type="scientific">Enhygromyxa salina</name>
    <dbReference type="NCBI Taxonomy" id="215803"/>
    <lineage>
        <taxon>Bacteria</taxon>
        <taxon>Pseudomonadati</taxon>
        <taxon>Myxococcota</taxon>
        <taxon>Polyangia</taxon>
        <taxon>Nannocystales</taxon>
        <taxon>Nannocystaceae</taxon>
        <taxon>Enhygromyxa</taxon>
    </lineage>
</organism>
<protein>
    <recommendedName>
        <fullName evidence="5">Dipeptide-binding ABC transporter, periplasmic substrate-binding component</fullName>
    </recommendedName>
</protein>
<feature type="region of interest" description="Disordered" evidence="1">
    <location>
        <begin position="29"/>
        <end position="101"/>
    </location>
</feature>
<accession>A0A2S9YGI4</accession>
<gene>
    <name evidence="3" type="ORF">ENSA5_10020</name>
</gene>
<dbReference type="EMBL" id="PVNK01000055">
    <property type="protein sequence ID" value="PRQ04218.1"/>
    <property type="molecule type" value="Genomic_DNA"/>
</dbReference>
<comment type="caution">
    <text evidence="3">The sequence shown here is derived from an EMBL/GenBank/DDBJ whole genome shotgun (WGS) entry which is preliminary data.</text>
</comment>
<dbReference type="OrthoDB" id="9844431at2"/>
<evidence type="ECO:0000313" key="3">
    <source>
        <dbReference type="EMBL" id="PRQ04218.1"/>
    </source>
</evidence>
<dbReference type="Proteomes" id="UP000237968">
    <property type="component" value="Unassembled WGS sequence"/>
</dbReference>
<dbReference type="PROSITE" id="PS51257">
    <property type="entry name" value="PROKAR_LIPOPROTEIN"/>
    <property type="match status" value="1"/>
</dbReference>
<feature type="compositionally biased region" description="Acidic residues" evidence="1">
    <location>
        <begin position="31"/>
        <end position="97"/>
    </location>
</feature>
<feature type="chain" id="PRO_5015593582" description="Dipeptide-binding ABC transporter, periplasmic substrate-binding component" evidence="2">
    <location>
        <begin position="29"/>
        <end position="298"/>
    </location>
</feature>
<reference evidence="3 4" key="1">
    <citation type="submission" date="2018-03" db="EMBL/GenBank/DDBJ databases">
        <title>Draft Genome Sequences of the Obligatory Marine Myxobacteria Enhygromyxa salina SWB005.</title>
        <authorList>
            <person name="Poehlein A."/>
            <person name="Moghaddam J.A."/>
            <person name="Harms H."/>
            <person name="Alanjari M."/>
            <person name="Koenig G.M."/>
            <person name="Daniel R."/>
            <person name="Schaeberle T.F."/>
        </authorList>
    </citation>
    <scope>NUCLEOTIDE SEQUENCE [LARGE SCALE GENOMIC DNA]</scope>
    <source>
        <strain evidence="3 4">SWB005</strain>
    </source>
</reference>